<comment type="similarity">
    <text evidence="2">Belongs to the bacterial sugar transferase family.</text>
</comment>
<evidence type="ECO:0000256" key="7">
    <source>
        <dbReference type="ARBA" id="ARBA00023136"/>
    </source>
</evidence>
<feature type="transmembrane region" description="Helical" evidence="9">
    <location>
        <begin position="33"/>
        <end position="54"/>
    </location>
</feature>
<accession>A0A7W9CIL1</accession>
<keyword evidence="7 9" id="KW-0472">Membrane</keyword>
<dbReference type="AlphaFoldDB" id="A0A7W9CIL1"/>
<keyword evidence="12" id="KW-1185">Reference proteome</keyword>
<dbReference type="Pfam" id="PF02397">
    <property type="entry name" value="Bac_transf"/>
    <property type="match status" value="1"/>
</dbReference>
<protein>
    <submittedName>
        <fullName evidence="11">Lipopolysaccharide/colanic/teichoic acid biosynthesis glycosyltransferase</fullName>
    </submittedName>
</protein>
<evidence type="ECO:0000256" key="5">
    <source>
        <dbReference type="ARBA" id="ARBA00022692"/>
    </source>
</evidence>
<keyword evidence="5 9" id="KW-0812">Transmembrane</keyword>
<evidence type="ECO:0000313" key="12">
    <source>
        <dbReference type="Proteomes" id="UP000545037"/>
    </source>
</evidence>
<keyword evidence="3" id="KW-1003">Cell membrane</keyword>
<organism evidence="11 12">
    <name type="scientific">Brevundimonas variabilis</name>
    <dbReference type="NCBI Taxonomy" id="74312"/>
    <lineage>
        <taxon>Bacteria</taxon>
        <taxon>Pseudomonadati</taxon>
        <taxon>Pseudomonadota</taxon>
        <taxon>Alphaproteobacteria</taxon>
        <taxon>Caulobacterales</taxon>
        <taxon>Caulobacteraceae</taxon>
        <taxon>Brevundimonas</taxon>
    </lineage>
</organism>
<proteinExistence type="inferred from homology"/>
<comment type="caution">
    <text evidence="11">The sequence shown here is derived from an EMBL/GenBank/DDBJ whole genome shotgun (WGS) entry which is preliminary data.</text>
</comment>
<dbReference type="GO" id="GO:0016780">
    <property type="term" value="F:phosphotransferase activity, for other substituted phosphate groups"/>
    <property type="evidence" value="ECO:0007669"/>
    <property type="project" value="TreeGrafter"/>
</dbReference>
<evidence type="ECO:0000313" key="11">
    <source>
        <dbReference type="EMBL" id="MBB5746333.1"/>
    </source>
</evidence>
<evidence type="ECO:0000256" key="6">
    <source>
        <dbReference type="ARBA" id="ARBA00022989"/>
    </source>
</evidence>
<dbReference type="GO" id="GO:0000271">
    <property type="term" value="P:polysaccharide biosynthetic process"/>
    <property type="evidence" value="ECO:0007669"/>
    <property type="project" value="UniProtKB-KW"/>
</dbReference>
<dbReference type="Proteomes" id="UP000545037">
    <property type="component" value="Unassembled WGS sequence"/>
</dbReference>
<keyword evidence="8" id="KW-0270">Exopolysaccharide synthesis</keyword>
<evidence type="ECO:0000256" key="2">
    <source>
        <dbReference type="ARBA" id="ARBA00006464"/>
    </source>
</evidence>
<sequence length="225" mass="25357">MTLHLCLDSMVANRRGRRPETGARLEPYRVLELLLVTLALIFLLPLLVILAVAVKATSRGPALYRQDRLGLDGRLFGCLKFRSMQIDAGERLAALLETDPIAAQEWAVYRKLTNDPRITPLGHFLRRSSLDELPQLFNVLTGEMSLVGPRPIVVDEIHYYGRHISTYCSVRPGISGLWQISGRSNTTYRRRVAFDRLYVKRKSFGLDVAITLKTIPAVLTSRGAR</sequence>
<dbReference type="GO" id="GO:0005886">
    <property type="term" value="C:plasma membrane"/>
    <property type="evidence" value="ECO:0007669"/>
    <property type="project" value="UniProtKB-SubCell"/>
</dbReference>
<keyword evidence="4 11" id="KW-0808">Transferase</keyword>
<reference evidence="11 12" key="1">
    <citation type="submission" date="2020-08" db="EMBL/GenBank/DDBJ databases">
        <title>Genomic Encyclopedia of Type Strains, Phase IV (KMG-IV): sequencing the most valuable type-strain genomes for metagenomic binning, comparative biology and taxonomic classification.</title>
        <authorList>
            <person name="Goeker M."/>
        </authorList>
    </citation>
    <scope>NUCLEOTIDE SEQUENCE [LARGE SCALE GENOMIC DNA]</scope>
    <source>
        <strain evidence="11 12">DSM 4737</strain>
    </source>
</reference>
<evidence type="ECO:0000256" key="8">
    <source>
        <dbReference type="ARBA" id="ARBA00023169"/>
    </source>
</evidence>
<evidence type="ECO:0000256" key="1">
    <source>
        <dbReference type="ARBA" id="ARBA00004236"/>
    </source>
</evidence>
<comment type="subcellular location">
    <subcellularLocation>
        <location evidence="1">Cell membrane</location>
    </subcellularLocation>
</comment>
<dbReference type="PANTHER" id="PTHR30576:SF4">
    <property type="entry name" value="UNDECAPRENYL-PHOSPHATE GALACTOSE PHOSPHOTRANSFERASE"/>
    <property type="match status" value="1"/>
</dbReference>
<gene>
    <name evidence="11" type="ORF">GGR13_001937</name>
</gene>
<dbReference type="PANTHER" id="PTHR30576">
    <property type="entry name" value="COLANIC BIOSYNTHESIS UDP-GLUCOSE LIPID CARRIER TRANSFERASE"/>
    <property type="match status" value="1"/>
</dbReference>
<feature type="domain" description="Bacterial sugar transferase" evidence="10">
    <location>
        <begin position="29"/>
        <end position="219"/>
    </location>
</feature>
<evidence type="ECO:0000256" key="9">
    <source>
        <dbReference type="SAM" id="Phobius"/>
    </source>
</evidence>
<dbReference type="RefSeq" id="WP_221230595.1">
    <property type="nucleotide sequence ID" value="NZ_JACHOR010000003.1"/>
</dbReference>
<evidence type="ECO:0000256" key="4">
    <source>
        <dbReference type="ARBA" id="ARBA00022679"/>
    </source>
</evidence>
<dbReference type="EMBL" id="JACHOR010000003">
    <property type="protein sequence ID" value="MBB5746333.1"/>
    <property type="molecule type" value="Genomic_DNA"/>
</dbReference>
<keyword evidence="6 9" id="KW-1133">Transmembrane helix</keyword>
<evidence type="ECO:0000256" key="3">
    <source>
        <dbReference type="ARBA" id="ARBA00022475"/>
    </source>
</evidence>
<evidence type="ECO:0000259" key="10">
    <source>
        <dbReference type="Pfam" id="PF02397"/>
    </source>
</evidence>
<name>A0A7W9CIL1_9CAUL</name>
<dbReference type="InterPro" id="IPR003362">
    <property type="entry name" value="Bact_transf"/>
</dbReference>